<dbReference type="InterPro" id="IPR033186">
    <property type="entry name" value="HerA_C"/>
</dbReference>
<gene>
    <name evidence="3" type="ORF">CJ199_00990</name>
</gene>
<feature type="compositionally biased region" description="Low complexity" evidence="1">
    <location>
        <begin position="498"/>
        <end position="507"/>
    </location>
</feature>
<dbReference type="PANTHER" id="PTHR30121:SF6">
    <property type="entry name" value="SLR6007 PROTEIN"/>
    <property type="match status" value="1"/>
</dbReference>
<dbReference type="Proteomes" id="UP000235598">
    <property type="component" value="Unassembled WGS sequence"/>
</dbReference>
<dbReference type="InterPro" id="IPR051162">
    <property type="entry name" value="T4SS_component"/>
</dbReference>
<keyword evidence="3" id="KW-0067">ATP-binding</keyword>
<dbReference type="Gene3D" id="3.40.50.300">
    <property type="entry name" value="P-loop containing nucleotide triphosphate hydrolases"/>
    <property type="match status" value="2"/>
</dbReference>
<evidence type="ECO:0000313" key="3">
    <source>
        <dbReference type="EMBL" id="PMD06011.1"/>
    </source>
</evidence>
<comment type="caution">
    <text evidence="3">The sequence shown here is derived from an EMBL/GenBank/DDBJ whole genome shotgun (WGS) entry which is preliminary data.</text>
</comment>
<dbReference type="Pfam" id="PF05872">
    <property type="entry name" value="HerA_C"/>
    <property type="match status" value="1"/>
</dbReference>
<dbReference type="EMBL" id="PNHK01000001">
    <property type="protein sequence ID" value="PMD06011.1"/>
    <property type="molecule type" value="Genomic_DNA"/>
</dbReference>
<evidence type="ECO:0000259" key="2">
    <source>
        <dbReference type="Pfam" id="PF05872"/>
    </source>
</evidence>
<dbReference type="SUPFAM" id="SSF52540">
    <property type="entry name" value="P-loop containing nucleoside triphosphate hydrolases"/>
    <property type="match status" value="1"/>
</dbReference>
<sequence>MTSALDAIRDGYSFSEPAIELGSALDGDTPVTDARVRIPLSMLNRHGLIAGATGTGKTVTLQVLTEAITRAGVPVFAADLKGDLSGMASEGQASEKLLARTKANGQDWEPAASAVTFYALGGEGTGIPMRATVSSFGPLLLAKVLGLNETQESVLGLIFHYADSNGLALLDLSDLKAVLMFLTSDEGKAELKSIGGVSTASAGVILRSIANLEAQGAEAFFGEPEFDISDLLRTEGPAGVVSMLELPAVQNRPALFSTFLMWLLAELFEQLPEVGDADKPKLVFFFDEAHLLFQGASKAFIESVTQTVRLIRSKGVGIFFVTQRPTDVPEEILAQLGSRVQHQLRAHTPKEAKALKDTVATFPVTDFDLGELLTSLGTGEAIVTVMDPDGSPTPVAPTKVFAPTSKMGPTPPEVVAQMVADSPLSATYGERLDRESAREILTQRLEEGAEDDEQAKDNAADSDARSTEEQQQRIPAPRTSNESSQSSQSSKRQDKSLLESVLSSSEVRTFTRTAAREIARGIFGTGRRRRRRR</sequence>
<dbReference type="PANTHER" id="PTHR30121">
    <property type="entry name" value="UNCHARACTERIZED PROTEIN YJGR-RELATED"/>
    <property type="match status" value="1"/>
</dbReference>
<evidence type="ECO:0000313" key="4">
    <source>
        <dbReference type="Proteomes" id="UP000235598"/>
    </source>
</evidence>
<dbReference type="OrthoDB" id="9758751at2"/>
<reference evidence="3 4" key="1">
    <citation type="submission" date="2017-09" db="EMBL/GenBank/DDBJ databases">
        <title>Bacterial strain isolated from the female urinary microbiota.</title>
        <authorList>
            <person name="Thomas-White K."/>
            <person name="Kumar N."/>
            <person name="Forster S."/>
            <person name="Putonti C."/>
            <person name="Lawley T."/>
            <person name="Wolfe A.J."/>
        </authorList>
    </citation>
    <scope>NUCLEOTIDE SEQUENCE [LARGE SCALE GENOMIC DNA]</scope>
    <source>
        <strain evidence="3 4">UMB1301</strain>
    </source>
</reference>
<dbReference type="InterPro" id="IPR027417">
    <property type="entry name" value="P-loop_NTPase"/>
</dbReference>
<feature type="compositionally biased region" description="Basic and acidic residues" evidence="1">
    <location>
        <begin position="455"/>
        <end position="471"/>
    </location>
</feature>
<feature type="region of interest" description="Disordered" evidence="1">
    <location>
        <begin position="445"/>
        <end position="533"/>
    </location>
</feature>
<name>A0A2N6VPE5_9MICO</name>
<organism evidence="3 4">
    <name type="scientific">Brevibacterium paucivorans</name>
    <dbReference type="NCBI Taxonomy" id="170994"/>
    <lineage>
        <taxon>Bacteria</taxon>
        <taxon>Bacillati</taxon>
        <taxon>Actinomycetota</taxon>
        <taxon>Actinomycetes</taxon>
        <taxon>Micrococcales</taxon>
        <taxon>Brevibacteriaceae</taxon>
        <taxon>Brevibacterium</taxon>
    </lineage>
</organism>
<protein>
    <submittedName>
        <fullName evidence="3">ATP-binding protein</fullName>
    </submittedName>
</protein>
<keyword evidence="3" id="KW-0547">Nucleotide-binding</keyword>
<dbReference type="RefSeq" id="WP_102237666.1">
    <property type="nucleotide sequence ID" value="NZ_PNHK01000001.1"/>
</dbReference>
<proteinExistence type="predicted"/>
<dbReference type="AlphaFoldDB" id="A0A2N6VPE5"/>
<accession>A0A2N6VPE5</accession>
<evidence type="ECO:0000256" key="1">
    <source>
        <dbReference type="SAM" id="MobiDB-lite"/>
    </source>
</evidence>
<dbReference type="GO" id="GO:0005524">
    <property type="term" value="F:ATP binding"/>
    <property type="evidence" value="ECO:0007669"/>
    <property type="project" value="UniProtKB-KW"/>
</dbReference>
<feature type="domain" description="Helicase HerA-like C-terminal" evidence="2">
    <location>
        <begin position="32"/>
        <end position="530"/>
    </location>
</feature>